<evidence type="ECO:0000259" key="8">
    <source>
        <dbReference type="PROSITE" id="PS50850"/>
    </source>
</evidence>
<keyword evidence="4 7" id="KW-0812">Transmembrane</keyword>
<dbReference type="InterPro" id="IPR050171">
    <property type="entry name" value="MFS_Transporters"/>
</dbReference>
<name>A0A5B2VE54_9HYPH</name>
<comment type="subcellular location">
    <subcellularLocation>
        <location evidence="1">Cell membrane</location>
        <topology evidence="1">Multi-pass membrane protein</topology>
    </subcellularLocation>
</comment>
<evidence type="ECO:0000256" key="1">
    <source>
        <dbReference type="ARBA" id="ARBA00004651"/>
    </source>
</evidence>
<feature type="transmembrane region" description="Helical" evidence="7">
    <location>
        <begin position="129"/>
        <end position="150"/>
    </location>
</feature>
<evidence type="ECO:0000256" key="7">
    <source>
        <dbReference type="SAM" id="Phobius"/>
    </source>
</evidence>
<feature type="domain" description="Major facilitator superfamily (MFS) profile" evidence="8">
    <location>
        <begin position="8"/>
        <end position="393"/>
    </location>
</feature>
<feature type="transmembrane region" description="Helical" evidence="7">
    <location>
        <begin position="216"/>
        <end position="236"/>
    </location>
</feature>
<dbReference type="AlphaFoldDB" id="A0A5B2VE54"/>
<feature type="transmembrane region" description="Helical" evidence="7">
    <location>
        <begin position="39"/>
        <end position="66"/>
    </location>
</feature>
<dbReference type="GO" id="GO:0022857">
    <property type="term" value="F:transmembrane transporter activity"/>
    <property type="evidence" value="ECO:0007669"/>
    <property type="project" value="InterPro"/>
</dbReference>
<keyword evidence="3" id="KW-1003">Cell membrane</keyword>
<feature type="transmembrane region" description="Helical" evidence="7">
    <location>
        <begin position="305"/>
        <end position="324"/>
    </location>
</feature>
<keyword evidence="10" id="KW-1185">Reference proteome</keyword>
<evidence type="ECO:0000313" key="9">
    <source>
        <dbReference type="EMBL" id="KAA2236437.1"/>
    </source>
</evidence>
<evidence type="ECO:0000256" key="3">
    <source>
        <dbReference type="ARBA" id="ARBA00022475"/>
    </source>
</evidence>
<dbReference type="InterPro" id="IPR011701">
    <property type="entry name" value="MFS"/>
</dbReference>
<dbReference type="GO" id="GO:0005886">
    <property type="term" value="C:plasma membrane"/>
    <property type="evidence" value="ECO:0007669"/>
    <property type="project" value="UniProtKB-SubCell"/>
</dbReference>
<dbReference type="OrthoDB" id="7738352at2"/>
<dbReference type="PANTHER" id="PTHR23517">
    <property type="entry name" value="RESISTANCE PROTEIN MDTM, PUTATIVE-RELATED-RELATED"/>
    <property type="match status" value="1"/>
</dbReference>
<feature type="transmembrane region" description="Helical" evidence="7">
    <location>
        <begin position="366"/>
        <end position="387"/>
    </location>
</feature>
<protein>
    <submittedName>
        <fullName evidence="9">MFS transporter</fullName>
    </submittedName>
</protein>
<reference evidence="9 10" key="2">
    <citation type="submission" date="2019-09" db="EMBL/GenBank/DDBJ databases">
        <authorList>
            <person name="Jin C."/>
        </authorList>
    </citation>
    <scope>NUCLEOTIDE SEQUENCE [LARGE SCALE GENOMIC DNA]</scope>
    <source>
        <strain evidence="9 10">BN140002</strain>
    </source>
</reference>
<dbReference type="Gene3D" id="1.20.1250.20">
    <property type="entry name" value="MFS general substrate transporter like domains"/>
    <property type="match status" value="1"/>
</dbReference>
<gene>
    <name evidence="9" type="ORF">F0L46_14945</name>
</gene>
<dbReference type="EMBL" id="VUOA01000027">
    <property type="protein sequence ID" value="KAA2236437.1"/>
    <property type="molecule type" value="Genomic_DNA"/>
</dbReference>
<accession>A0A5B2VE54</accession>
<feature type="transmembrane region" description="Helical" evidence="7">
    <location>
        <begin position="248"/>
        <end position="269"/>
    </location>
</feature>
<evidence type="ECO:0000256" key="5">
    <source>
        <dbReference type="ARBA" id="ARBA00022989"/>
    </source>
</evidence>
<evidence type="ECO:0000313" key="10">
    <source>
        <dbReference type="Proteomes" id="UP000323142"/>
    </source>
</evidence>
<dbReference type="Proteomes" id="UP000323142">
    <property type="component" value="Unassembled WGS sequence"/>
</dbReference>
<dbReference type="SUPFAM" id="SSF103473">
    <property type="entry name" value="MFS general substrate transporter"/>
    <property type="match status" value="1"/>
</dbReference>
<keyword evidence="6 7" id="KW-0472">Membrane</keyword>
<comment type="caution">
    <text evidence="9">The sequence shown here is derived from an EMBL/GenBank/DDBJ whole genome shotgun (WGS) entry which is preliminary data.</text>
</comment>
<evidence type="ECO:0000256" key="2">
    <source>
        <dbReference type="ARBA" id="ARBA00022448"/>
    </source>
</evidence>
<dbReference type="InterPro" id="IPR036259">
    <property type="entry name" value="MFS_trans_sf"/>
</dbReference>
<keyword evidence="5 7" id="KW-1133">Transmembrane helix</keyword>
<reference evidence="9 10" key="1">
    <citation type="submission" date="2019-09" db="EMBL/GenBank/DDBJ databases">
        <title>Salinarimonas rosea gen. nov., sp. nov., a new member of the a-2 subgroup of the Proteobacteria.</title>
        <authorList>
            <person name="Liu J."/>
        </authorList>
    </citation>
    <scope>NUCLEOTIDE SEQUENCE [LARGE SCALE GENOMIC DNA]</scope>
    <source>
        <strain evidence="9 10">BN140002</strain>
    </source>
</reference>
<proteinExistence type="predicted"/>
<dbReference type="PANTHER" id="PTHR23517:SF3">
    <property type="entry name" value="INTEGRAL MEMBRANE TRANSPORT PROTEIN"/>
    <property type="match status" value="1"/>
</dbReference>
<sequence length="401" mass="41881">MPETRWRMLAVLFGARTALGFQFQTIASAAPFLTDRLGIGFAEIGTLIGLYTLPGVLLAFPGGLLVRRFGDKPLCCTGLGLMVLGGAVMGLGEGYASLLAGRLISGIGGVFLGLAVTKMTTDWFAEKGMVTAMSILLTSWPLGIAAGLLAYAPLAQAQGWPWVMYLSAAACLIALALIAAFYRAPPASSSPQLAPASGLPKPSMFALPPREQMRPVIVAGFAWGTFNLALLAYFSFVPQFLAEHGFGLAEAAFATSLVLWVMIVSMPLGGHRLQQSGRPDTGVMLFSVAAGLVMVGLPFAPAAAIVFALIIGCLLGPPPGALLAMPGRVLRPETRAVGFGVFMTVYNLVMVAGPMLLGALRNQFGAVAPVLVGPALFMSVAPLTLLFRRLQPSPAETSLSK</sequence>
<dbReference type="InterPro" id="IPR020846">
    <property type="entry name" value="MFS_dom"/>
</dbReference>
<feature type="transmembrane region" description="Helical" evidence="7">
    <location>
        <begin position="281"/>
        <end position="299"/>
    </location>
</feature>
<keyword evidence="2" id="KW-0813">Transport</keyword>
<feature type="transmembrane region" description="Helical" evidence="7">
    <location>
        <begin position="73"/>
        <end position="92"/>
    </location>
</feature>
<evidence type="ECO:0000256" key="4">
    <source>
        <dbReference type="ARBA" id="ARBA00022692"/>
    </source>
</evidence>
<dbReference type="Pfam" id="PF07690">
    <property type="entry name" value="MFS_1"/>
    <property type="match status" value="1"/>
</dbReference>
<feature type="transmembrane region" description="Helical" evidence="7">
    <location>
        <begin position="336"/>
        <end position="360"/>
    </location>
</feature>
<feature type="transmembrane region" description="Helical" evidence="7">
    <location>
        <begin position="98"/>
        <end position="117"/>
    </location>
</feature>
<organism evidence="9 10">
    <name type="scientific">Salinarimonas soli</name>
    <dbReference type="NCBI Taxonomy" id="1638099"/>
    <lineage>
        <taxon>Bacteria</taxon>
        <taxon>Pseudomonadati</taxon>
        <taxon>Pseudomonadota</taxon>
        <taxon>Alphaproteobacteria</taxon>
        <taxon>Hyphomicrobiales</taxon>
        <taxon>Salinarimonadaceae</taxon>
        <taxon>Salinarimonas</taxon>
    </lineage>
</organism>
<evidence type="ECO:0000256" key="6">
    <source>
        <dbReference type="ARBA" id="ARBA00023136"/>
    </source>
</evidence>
<dbReference type="PROSITE" id="PS50850">
    <property type="entry name" value="MFS"/>
    <property type="match status" value="1"/>
</dbReference>
<feature type="transmembrane region" description="Helical" evidence="7">
    <location>
        <begin position="162"/>
        <end position="182"/>
    </location>
</feature>